<comment type="catalytic activity">
    <reaction evidence="7">
        <text>succinate + ATP + CoA = succinyl-CoA + ADP + phosphate</text>
        <dbReference type="Rhea" id="RHEA:17661"/>
        <dbReference type="ChEBI" id="CHEBI:30031"/>
        <dbReference type="ChEBI" id="CHEBI:30616"/>
        <dbReference type="ChEBI" id="CHEBI:43474"/>
        <dbReference type="ChEBI" id="CHEBI:57287"/>
        <dbReference type="ChEBI" id="CHEBI:57292"/>
        <dbReference type="ChEBI" id="CHEBI:456216"/>
        <dbReference type="EC" id="6.2.1.5"/>
    </reaction>
</comment>
<dbReference type="UniPathway" id="UPA00223">
    <property type="reaction ID" value="UER00999"/>
</dbReference>
<dbReference type="AlphaFoldDB" id="A0A518ALG0"/>
<keyword evidence="2 7" id="KW-0816">Tricarboxylic acid cycle</keyword>
<dbReference type="PANTHER" id="PTHR11815">
    <property type="entry name" value="SUCCINYL-COA SYNTHETASE BETA CHAIN"/>
    <property type="match status" value="1"/>
</dbReference>
<dbReference type="NCBIfam" id="TIGR01016">
    <property type="entry name" value="sucCoAbeta"/>
    <property type="match status" value="1"/>
</dbReference>
<dbReference type="PROSITE" id="PS50975">
    <property type="entry name" value="ATP_GRASP"/>
    <property type="match status" value="1"/>
</dbReference>
<dbReference type="OrthoDB" id="9802602at2"/>
<accession>A0A518ALG0</accession>
<feature type="binding site" evidence="7">
    <location>
        <position position="46"/>
    </location>
    <ligand>
        <name>ATP</name>
        <dbReference type="ChEBI" id="CHEBI:30616"/>
    </ligand>
</feature>
<comment type="function">
    <text evidence="7">Succinyl-CoA synthetase functions in the citric acid cycle (TCA), coupling the hydrolysis of succinyl-CoA to the synthesis of either ATP or GTP and thus represents the only step of substrate-level phosphorylation in the TCA. The beta subunit provides nucleotide specificity of the enzyme and binds the substrate succinate, while the binding sites for coenzyme A and phosphate are found in the alpha subunit.</text>
</comment>
<dbReference type="GO" id="GO:0042709">
    <property type="term" value="C:succinate-CoA ligase complex"/>
    <property type="evidence" value="ECO:0007669"/>
    <property type="project" value="UniProtKB-ARBA"/>
</dbReference>
<comment type="pathway">
    <text evidence="7">Carbohydrate metabolism; tricarboxylic acid cycle; succinate from succinyl-CoA (ligase route): step 1/1.</text>
</comment>
<dbReference type="InterPro" id="IPR005809">
    <property type="entry name" value="Succ_CoA_ligase-like_bsu"/>
</dbReference>
<dbReference type="InterPro" id="IPR011761">
    <property type="entry name" value="ATP-grasp"/>
</dbReference>
<dbReference type="NCBIfam" id="NF001913">
    <property type="entry name" value="PRK00696.1"/>
    <property type="match status" value="1"/>
</dbReference>
<protein>
    <recommendedName>
        <fullName evidence="7">Succinate--CoA ligase [ADP-forming] subunit beta</fullName>
        <ecNumber evidence="7">6.2.1.5</ecNumber>
    </recommendedName>
    <alternativeName>
        <fullName evidence="7">Succinyl-CoA synthetase subunit beta</fullName>
        <shortName evidence="7">SCS-beta</shortName>
    </alternativeName>
</protein>
<dbReference type="GO" id="GO:0005524">
    <property type="term" value="F:ATP binding"/>
    <property type="evidence" value="ECO:0007669"/>
    <property type="project" value="UniProtKB-UniRule"/>
</dbReference>
<evidence type="ECO:0000256" key="8">
    <source>
        <dbReference type="PROSITE-ProRule" id="PRU00409"/>
    </source>
</evidence>
<dbReference type="RefSeq" id="WP_145246404.1">
    <property type="nucleotide sequence ID" value="NZ_CP036278.1"/>
</dbReference>
<dbReference type="SUPFAM" id="SSF56059">
    <property type="entry name" value="Glutathione synthetase ATP-binding domain-like"/>
    <property type="match status" value="1"/>
</dbReference>
<keyword evidence="3 7" id="KW-0436">Ligase</keyword>
<dbReference type="PANTHER" id="PTHR11815:SF10">
    <property type="entry name" value="SUCCINATE--COA LIGASE [GDP-FORMING] SUBUNIT BETA, MITOCHONDRIAL"/>
    <property type="match status" value="1"/>
</dbReference>
<dbReference type="FunFam" id="3.30.1490.20:FF:000002">
    <property type="entry name" value="Succinate--CoA ligase [ADP-forming] subunit beta"/>
    <property type="match status" value="1"/>
</dbReference>
<feature type="binding site" evidence="7">
    <location>
        <position position="110"/>
    </location>
    <ligand>
        <name>ATP</name>
        <dbReference type="ChEBI" id="CHEBI:30616"/>
    </ligand>
</feature>
<comment type="cofactor">
    <cofactor evidence="7">
        <name>Mg(2+)</name>
        <dbReference type="ChEBI" id="CHEBI:18420"/>
    </cofactor>
    <text evidence="7">Binds 1 Mg(2+) ion per subunit.</text>
</comment>
<organism evidence="10 11">
    <name type="scientific">Aeoliella mucimassa</name>
    <dbReference type="NCBI Taxonomy" id="2527972"/>
    <lineage>
        <taxon>Bacteria</taxon>
        <taxon>Pseudomonadati</taxon>
        <taxon>Planctomycetota</taxon>
        <taxon>Planctomycetia</taxon>
        <taxon>Pirellulales</taxon>
        <taxon>Lacipirellulaceae</taxon>
        <taxon>Aeoliella</taxon>
    </lineage>
</organism>
<dbReference type="EMBL" id="CP036278">
    <property type="protein sequence ID" value="QDU55559.1"/>
    <property type="molecule type" value="Genomic_DNA"/>
</dbReference>
<dbReference type="InterPro" id="IPR017866">
    <property type="entry name" value="Succ-CoA_synthase_bsu_CS"/>
</dbReference>
<feature type="binding site" evidence="7">
    <location>
        <position position="115"/>
    </location>
    <ligand>
        <name>ATP</name>
        <dbReference type="ChEBI" id="CHEBI:30616"/>
    </ligand>
</feature>
<dbReference type="SUPFAM" id="SSF52210">
    <property type="entry name" value="Succinyl-CoA synthetase domains"/>
    <property type="match status" value="1"/>
</dbReference>
<dbReference type="KEGG" id="amuc:Pan181_17510"/>
<dbReference type="Pfam" id="PF08442">
    <property type="entry name" value="ATP-grasp_2"/>
    <property type="match status" value="1"/>
</dbReference>
<evidence type="ECO:0000256" key="6">
    <source>
        <dbReference type="ARBA" id="ARBA00022842"/>
    </source>
</evidence>
<dbReference type="Proteomes" id="UP000315750">
    <property type="component" value="Chromosome"/>
</dbReference>
<keyword evidence="6 7" id="KW-0460">Magnesium</keyword>
<feature type="binding site" evidence="7">
    <location>
        <position position="107"/>
    </location>
    <ligand>
        <name>ATP</name>
        <dbReference type="ChEBI" id="CHEBI:30616"/>
    </ligand>
</feature>
<sequence>MKIHEFQAKQLFREAGIAVPRGIVVETPAEAAAAYKELGGSLAVVKAQIHAGGRGKGTIKTNADQHGVELVKSAEAAEKAAAAMLGEPLVTIQTGPEGQTVRRVFVEEGCDIARELYLGIVVDRASASPVLMVSTEGGMDIEEVAEKTPELIFKEAFCPDAGLQPYQSRKLAQKLGLTGASVRSADKLFRGVCKLFVDLDCSLAEINPLVVTGAGELIALDAKVTFDDNALFRHPELMELRDTSEENPNELRAGKAGLSYVQLEGNIGCLVNGAGLAMSTMDIIKLHGGQPSNFLDVGGGAKTEQVTEAFRILLSDSNVKAVLVNIFGGIMQCTTIASAVLEAYKTVGFNVPLVVRLEGTEVEEGRKMLAESDVDIISAEGLTDAAKKVVAAAGAA</sequence>
<feature type="binding site" evidence="7">
    <location>
        <position position="221"/>
    </location>
    <ligand>
        <name>Mg(2+)</name>
        <dbReference type="ChEBI" id="CHEBI:18420"/>
    </ligand>
</feature>
<dbReference type="GO" id="GO:0000287">
    <property type="term" value="F:magnesium ion binding"/>
    <property type="evidence" value="ECO:0007669"/>
    <property type="project" value="UniProtKB-UniRule"/>
</dbReference>
<feature type="binding site" evidence="7">
    <location>
        <position position="207"/>
    </location>
    <ligand>
        <name>Mg(2+)</name>
        <dbReference type="ChEBI" id="CHEBI:18420"/>
    </ligand>
</feature>
<evidence type="ECO:0000256" key="4">
    <source>
        <dbReference type="ARBA" id="ARBA00022723"/>
    </source>
</evidence>
<keyword evidence="11" id="KW-1185">Reference proteome</keyword>
<dbReference type="InterPro" id="IPR013650">
    <property type="entry name" value="ATP-grasp_succ-CoA_synth-type"/>
</dbReference>
<dbReference type="EC" id="6.2.1.5" evidence="7"/>
<feature type="binding site" evidence="7">
    <location>
        <position position="272"/>
    </location>
    <ligand>
        <name>substrate</name>
        <note>ligand shared with subunit alpha</note>
    </ligand>
</feature>
<dbReference type="GO" id="GO:0004775">
    <property type="term" value="F:succinate-CoA ligase (ADP-forming) activity"/>
    <property type="evidence" value="ECO:0007669"/>
    <property type="project" value="UniProtKB-UniRule"/>
</dbReference>
<comment type="catalytic activity">
    <reaction evidence="7">
        <text>GTP + succinate + CoA = succinyl-CoA + GDP + phosphate</text>
        <dbReference type="Rhea" id="RHEA:22120"/>
        <dbReference type="ChEBI" id="CHEBI:30031"/>
        <dbReference type="ChEBI" id="CHEBI:37565"/>
        <dbReference type="ChEBI" id="CHEBI:43474"/>
        <dbReference type="ChEBI" id="CHEBI:57287"/>
        <dbReference type="ChEBI" id="CHEBI:57292"/>
        <dbReference type="ChEBI" id="CHEBI:58189"/>
    </reaction>
</comment>
<evidence type="ECO:0000256" key="7">
    <source>
        <dbReference type="HAMAP-Rule" id="MF_00558"/>
    </source>
</evidence>
<dbReference type="InterPro" id="IPR016102">
    <property type="entry name" value="Succinyl-CoA_synth-like"/>
</dbReference>
<dbReference type="GO" id="GO:0005829">
    <property type="term" value="C:cytosol"/>
    <property type="evidence" value="ECO:0007669"/>
    <property type="project" value="TreeGrafter"/>
</dbReference>
<keyword evidence="4 7" id="KW-0479">Metal-binding</keyword>
<keyword evidence="5 7" id="KW-0547">Nucleotide-binding</keyword>
<dbReference type="Gene3D" id="3.40.50.261">
    <property type="entry name" value="Succinyl-CoA synthetase domains"/>
    <property type="match status" value="1"/>
</dbReference>
<proteinExistence type="inferred from homology"/>
<dbReference type="GO" id="GO:0006099">
    <property type="term" value="P:tricarboxylic acid cycle"/>
    <property type="evidence" value="ECO:0007669"/>
    <property type="project" value="UniProtKB-UniRule"/>
</dbReference>
<evidence type="ECO:0000259" key="9">
    <source>
        <dbReference type="PROSITE" id="PS50975"/>
    </source>
</evidence>
<dbReference type="PROSITE" id="PS01217">
    <property type="entry name" value="SUCCINYL_COA_LIG_3"/>
    <property type="match status" value="1"/>
</dbReference>
<dbReference type="GO" id="GO:0006104">
    <property type="term" value="P:succinyl-CoA metabolic process"/>
    <property type="evidence" value="ECO:0007669"/>
    <property type="project" value="TreeGrafter"/>
</dbReference>
<evidence type="ECO:0000256" key="3">
    <source>
        <dbReference type="ARBA" id="ARBA00022598"/>
    </source>
</evidence>
<dbReference type="FunFam" id="3.30.470.20:FF:000002">
    <property type="entry name" value="Succinate--CoA ligase [ADP-forming] subunit beta"/>
    <property type="match status" value="1"/>
</dbReference>
<comment type="subunit">
    <text evidence="7">Heterotetramer of two alpha and two beta subunits.</text>
</comment>
<dbReference type="InterPro" id="IPR005811">
    <property type="entry name" value="SUCC_ACL_C"/>
</dbReference>
<dbReference type="Pfam" id="PF00549">
    <property type="entry name" value="Ligase_CoA"/>
    <property type="match status" value="1"/>
</dbReference>
<reference evidence="10 11" key="1">
    <citation type="submission" date="2019-02" db="EMBL/GenBank/DDBJ databases">
        <title>Deep-cultivation of Planctomycetes and their phenomic and genomic characterization uncovers novel biology.</title>
        <authorList>
            <person name="Wiegand S."/>
            <person name="Jogler M."/>
            <person name="Boedeker C."/>
            <person name="Pinto D."/>
            <person name="Vollmers J."/>
            <person name="Rivas-Marin E."/>
            <person name="Kohn T."/>
            <person name="Peeters S.H."/>
            <person name="Heuer A."/>
            <person name="Rast P."/>
            <person name="Oberbeckmann S."/>
            <person name="Bunk B."/>
            <person name="Jeske O."/>
            <person name="Meyerdierks A."/>
            <person name="Storesund J.E."/>
            <person name="Kallscheuer N."/>
            <person name="Luecker S."/>
            <person name="Lage O.M."/>
            <person name="Pohl T."/>
            <person name="Merkel B.J."/>
            <person name="Hornburger P."/>
            <person name="Mueller R.-W."/>
            <person name="Bruemmer F."/>
            <person name="Labrenz M."/>
            <person name="Spormann A.M."/>
            <person name="Op den Camp H."/>
            <person name="Overmann J."/>
            <person name="Amann R."/>
            <person name="Jetten M.S.M."/>
            <person name="Mascher T."/>
            <person name="Medema M.H."/>
            <person name="Devos D.P."/>
            <person name="Kaster A.-K."/>
            <person name="Ovreas L."/>
            <person name="Rohde M."/>
            <person name="Galperin M.Y."/>
            <person name="Jogler C."/>
        </authorList>
    </citation>
    <scope>NUCLEOTIDE SEQUENCE [LARGE SCALE GENOMIC DNA]</scope>
    <source>
        <strain evidence="10 11">Pan181</strain>
    </source>
</reference>
<feature type="domain" description="ATP-grasp" evidence="9">
    <location>
        <begin position="9"/>
        <end position="235"/>
    </location>
</feature>
<dbReference type="PIRSF" id="PIRSF001554">
    <property type="entry name" value="SucCS_beta"/>
    <property type="match status" value="1"/>
</dbReference>
<keyword evidence="7 8" id="KW-0067">ATP-binding</keyword>
<dbReference type="GO" id="GO:0004776">
    <property type="term" value="F:succinate-CoA ligase (GDP-forming) activity"/>
    <property type="evidence" value="ECO:0007669"/>
    <property type="project" value="RHEA"/>
</dbReference>
<dbReference type="HAMAP" id="MF_00558">
    <property type="entry name" value="Succ_CoA_beta"/>
    <property type="match status" value="1"/>
</dbReference>
<dbReference type="FunFam" id="3.40.50.261:FF:000001">
    <property type="entry name" value="Succinate--CoA ligase [ADP-forming] subunit beta"/>
    <property type="match status" value="1"/>
</dbReference>
<gene>
    <name evidence="7 10" type="primary">sucC</name>
    <name evidence="10" type="ORF">Pan181_17510</name>
</gene>
<dbReference type="InterPro" id="IPR013815">
    <property type="entry name" value="ATP_grasp_subdomain_1"/>
</dbReference>
<comment type="similarity">
    <text evidence="1 7">Belongs to the succinate/malate CoA ligase beta subunit family.</text>
</comment>
<evidence type="ECO:0000313" key="11">
    <source>
        <dbReference type="Proteomes" id="UP000315750"/>
    </source>
</evidence>
<evidence type="ECO:0000256" key="2">
    <source>
        <dbReference type="ARBA" id="ARBA00022532"/>
    </source>
</evidence>
<dbReference type="Gene3D" id="3.30.470.20">
    <property type="entry name" value="ATP-grasp fold, B domain"/>
    <property type="match status" value="1"/>
</dbReference>
<feature type="binding site" evidence="7">
    <location>
        <begin position="329"/>
        <end position="331"/>
    </location>
    <ligand>
        <name>substrate</name>
        <note>ligand shared with subunit alpha</note>
    </ligand>
</feature>
<dbReference type="Gene3D" id="3.30.1490.20">
    <property type="entry name" value="ATP-grasp fold, A domain"/>
    <property type="match status" value="1"/>
</dbReference>
<evidence type="ECO:0000256" key="1">
    <source>
        <dbReference type="ARBA" id="ARBA00009182"/>
    </source>
</evidence>
<evidence type="ECO:0000313" key="10">
    <source>
        <dbReference type="EMBL" id="QDU55559.1"/>
    </source>
</evidence>
<name>A0A518ALG0_9BACT</name>
<feature type="binding site" evidence="7">
    <location>
        <begin position="53"/>
        <end position="55"/>
    </location>
    <ligand>
        <name>ATP</name>
        <dbReference type="ChEBI" id="CHEBI:30616"/>
    </ligand>
</feature>
<evidence type="ECO:0000256" key="5">
    <source>
        <dbReference type="ARBA" id="ARBA00022741"/>
    </source>
</evidence>